<proteinExistence type="predicted"/>
<evidence type="ECO:0000313" key="2">
    <source>
        <dbReference type="Proteomes" id="UP000033140"/>
    </source>
</evidence>
<evidence type="ECO:0000313" key="1">
    <source>
        <dbReference type="EMBL" id="GAO49396.1"/>
    </source>
</evidence>
<accession>A0A0E9NIA0</accession>
<dbReference type="Proteomes" id="UP000033140">
    <property type="component" value="Unassembled WGS sequence"/>
</dbReference>
<protein>
    <submittedName>
        <fullName evidence="1">Uncharacterized protein</fullName>
    </submittedName>
</protein>
<dbReference type="AlphaFoldDB" id="A0A0E9NIA0"/>
<reference evidence="1 2" key="2">
    <citation type="journal article" date="2014" name="J. Gen. Appl. Microbiol.">
        <title>The early diverging ascomycetous budding yeast Saitoella complicata has three histone deacetylases belonging to the Clr6, Hos2, and Rpd3 lineages.</title>
        <authorList>
            <person name="Nishida H."/>
            <person name="Matsumoto T."/>
            <person name="Kondo S."/>
            <person name="Hamamoto M."/>
            <person name="Yoshikawa H."/>
        </authorList>
    </citation>
    <scope>NUCLEOTIDE SEQUENCE [LARGE SCALE GENOMIC DNA]</scope>
    <source>
        <strain evidence="1 2">NRRL Y-17804</strain>
    </source>
</reference>
<reference evidence="1 2" key="3">
    <citation type="journal article" date="2015" name="Genome Announc.">
        <title>Draft Genome Sequence of the Archiascomycetous Yeast Saitoella complicata.</title>
        <authorList>
            <person name="Yamauchi K."/>
            <person name="Kondo S."/>
            <person name="Hamamoto M."/>
            <person name="Takahashi Y."/>
            <person name="Ogura Y."/>
            <person name="Hayashi T."/>
            <person name="Nishida H."/>
        </authorList>
    </citation>
    <scope>NUCLEOTIDE SEQUENCE [LARGE SCALE GENOMIC DNA]</scope>
    <source>
        <strain evidence="1 2">NRRL Y-17804</strain>
    </source>
</reference>
<gene>
    <name evidence="1" type="ORF">G7K_3546-t1</name>
</gene>
<comment type="caution">
    <text evidence="1">The sequence shown here is derived from an EMBL/GenBank/DDBJ whole genome shotgun (WGS) entry which is preliminary data.</text>
</comment>
<reference evidence="1 2" key="1">
    <citation type="journal article" date="2011" name="J. Gen. Appl. Microbiol.">
        <title>Draft genome sequencing of the enigmatic yeast Saitoella complicata.</title>
        <authorList>
            <person name="Nishida H."/>
            <person name="Hamamoto M."/>
            <person name="Sugiyama J."/>
        </authorList>
    </citation>
    <scope>NUCLEOTIDE SEQUENCE [LARGE SCALE GENOMIC DNA]</scope>
    <source>
        <strain evidence="1 2">NRRL Y-17804</strain>
    </source>
</reference>
<organism evidence="1 2">
    <name type="scientific">Saitoella complicata (strain BCRC 22490 / CBS 7301 / JCM 7358 / NBRC 10748 / NRRL Y-17804)</name>
    <dbReference type="NCBI Taxonomy" id="698492"/>
    <lineage>
        <taxon>Eukaryota</taxon>
        <taxon>Fungi</taxon>
        <taxon>Dikarya</taxon>
        <taxon>Ascomycota</taxon>
        <taxon>Taphrinomycotina</taxon>
        <taxon>Taphrinomycotina incertae sedis</taxon>
        <taxon>Saitoella</taxon>
    </lineage>
</organism>
<sequence>MGEKNQAFIYISVRHVGILGHTSSAPSPGVQPVYHAEPIITSPAFRTSTHTCLQLGMEVNGCHVAA</sequence>
<dbReference type="EMBL" id="BACD03000022">
    <property type="protein sequence ID" value="GAO49396.1"/>
    <property type="molecule type" value="Genomic_DNA"/>
</dbReference>
<keyword evidence="2" id="KW-1185">Reference proteome</keyword>
<name>A0A0E9NIA0_SAICN</name>